<evidence type="ECO:0000313" key="3">
    <source>
        <dbReference type="EMBL" id="WFR94263.1"/>
    </source>
</evidence>
<dbReference type="InterPro" id="IPR002938">
    <property type="entry name" value="FAD-bd"/>
</dbReference>
<evidence type="ECO:0000259" key="2">
    <source>
        <dbReference type="Pfam" id="PF01494"/>
    </source>
</evidence>
<dbReference type="EMBL" id="CP117255">
    <property type="protein sequence ID" value="WFR94263.1"/>
    <property type="molecule type" value="Genomic_DNA"/>
</dbReference>
<proteinExistence type="predicted"/>
<dbReference type="Gene3D" id="3.30.9.10">
    <property type="entry name" value="D-Amino Acid Oxidase, subunit A, domain 2"/>
    <property type="match status" value="1"/>
</dbReference>
<dbReference type="PRINTS" id="PR00420">
    <property type="entry name" value="RNGMNOXGNASE"/>
</dbReference>
<keyword evidence="1" id="KW-0472">Membrane</keyword>
<keyword evidence="1" id="KW-1133">Transmembrane helix</keyword>
<evidence type="ECO:0000313" key="4">
    <source>
        <dbReference type="Proteomes" id="UP000249499"/>
    </source>
</evidence>
<keyword evidence="4" id="KW-1185">Reference proteome</keyword>
<keyword evidence="3" id="KW-0503">Monooxygenase</keyword>
<reference evidence="3 4" key="1">
    <citation type="journal article" date="2018" name="Sci. Rep.">
        <title>Rhizobium tumorigenes sp. nov., a novel plant tumorigenic bacterium isolated from cane gall tumors on thornless blackberry.</title>
        <authorList>
            <person name="Kuzmanovi N."/>
            <person name="Smalla K."/>
            <person name="Gronow S."/>
            <person name="PuBawska J."/>
        </authorList>
    </citation>
    <scope>NUCLEOTIDE SEQUENCE [LARGE SCALE GENOMIC DNA]</scope>
    <source>
        <strain evidence="3 4">1078</strain>
    </source>
</reference>
<feature type="transmembrane region" description="Helical" evidence="1">
    <location>
        <begin position="12"/>
        <end position="35"/>
    </location>
</feature>
<dbReference type="RefSeq" id="WP_111222627.1">
    <property type="nucleotide sequence ID" value="NZ_CP117255.1"/>
</dbReference>
<name>A0AAF1KDM2_9HYPH</name>
<dbReference type="GO" id="GO:0004497">
    <property type="term" value="F:monooxygenase activity"/>
    <property type="evidence" value="ECO:0007669"/>
    <property type="project" value="UniProtKB-KW"/>
</dbReference>
<dbReference type="AlphaFoldDB" id="A0AAF1KDM2"/>
<gene>
    <name evidence="3" type="ORF">PR017_10470</name>
</gene>
<accession>A0AAF1KDM2</accession>
<organism evidence="3 4">
    <name type="scientific">Rhizobium tumorigenes</name>
    <dbReference type="NCBI Taxonomy" id="2041385"/>
    <lineage>
        <taxon>Bacteria</taxon>
        <taxon>Pseudomonadati</taxon>
        <taxon>Pseudomonadota</taxon>
        <taxon>Alphaproteobacteria</taxon>
        <taxon>Hyphomicrobiales</taxon>
        <taxon>Rhizobiaceae</taxon>
        <taxon>Rhizobium/Agrobacterium group</taxon>
        <taxon>Rhizobium</taxon>
    </lineage>
</organism>
<dbReference type="Gene3D" id="3.50.50.60">
    <property type="entry name" value="FAD/NAD(P)-binding domain"/>
    <property type="match status" value="1"/>
</dbReference>
<dbReference type="Pfam" id="PF01494">
    <property type="entry name" value="FAD_binding_3"/>
    <property type="match status" value="1"/>
</dbReference>
<reference evidence="4" key="2">
    <citation type="journal article" date="2023" name="MicrobiologyOpen">
        <title>Genomics of the tumorigenes clade of the family Rhizobiaceae and description of Rhizobium rhododendri sp. nov.</title>
        <authorList>
            <person name="Kuzmanovic N."/>
            <person name="diCenzo G.C."/>
            <person name="Bunk B."/>
            <person name="Sproeer C."/>
            <person name="Fruehling A."/>
            <person name="Neumann-Schaal M."/>
            <person name="Overmann J."/>
            <person name="Smalla K."/>
        </authorList>
    </citation>
    <scope>NUCLEOTIDE SEQUENCE [LARGE SCALE GENOMIC DNA]</scope>
    <source>
        <strain evidence="4">1078</strain>
    </source>
</reference>
<dbReference type="SUPFAM" id="SSF51905">
    <property type="entry name" value="FAD/NAD(P)-binding domain"/>
    <property type="match status" value="1"/>
</dbReference>
<protein>
    <submittedName>
        <fullName evidence="3">FAD-dependent monooxygenase</fullName>
    </submittedName>
</protein>
<dbReference type="GO" id="GO:0071949">
    <property type="term" value="F:FAD binding"/>
    <property type="evidence" value="ECO:0007669"/>
    <property type="project" value="InterPro"/>
</dbReference>
<sequence>MKEQQSNVERSSVLSCPTVLISGASFAGLATAYWMNKLGYHVTVVEIADGLRKGGTPVDIKEQTIDILRRMGLLDAVRARSLPPRRTEFKDANGVTKALLPAQAVSRGGPDEQYEVDRDVLLDIFFEAVANKVDIFFARSITRLEEQQDCVVAWFSDGSSQAFSLILGCDGMRSNTRRLAFGNDEEHVYFLETYAFLKVVQKALIEPDVTEIYTVPGRMAMLNGYEGRTDIALGFHSEQELTYDHLDKAQQIQLILDRFDGIGWRVPELLGEVDAAGDFYFDKICQIRMPSWSKGRVALVGDAGYCPSPFAGMGGSMAIIGAAAISDALQRHGDDFAAAFRDYDTNLRPFVEKIQNEAVSFGKTMFAPETEAAVDEPAAR</sequence>
<dbReference type="KEGG" id="rtu:PR017_10470"/>
<keyword evidence="1" id="KW-0812">Transmembrane</keyword>
<feature type="domain" description="FAD-binding" evidence="2">
    <location>
        <begin position="18"/>
        <end position="331"/>
    </location>
</feature>
<dbReference type="PANTHER" id="PTHR46865">
    <property type="entry name" value="OXIDOREDUCTASE-RELATED"/>
    <property type="match status" value="1"/>
</dbReference>
<keyword evidence="3" id="KW-0560">Oxidoreductase</keyword>
<evidence type="ECO:0000256" key="1">
    <source>
        <dbReference type="SAM" id="Phobius"/>
    </source>
</evidence>
<dbReference type="InterPro" id="IPR051704">
    <property type="entry name" value="FAD_aromatic-hydroxylase"/>
</dbReference>
<dbReference type="PANTHER" id="PTHR46865:SF2">
    <property type="entry name" value="MONOOXYGENASE"/>
    <property type="match status" value="1"/>
</dbReference>
<dbReference type="Proteomes" id="UP000249499">
    <property type="component" value="Chromosome"/>
</dbReference>
<dbReference type="InterPro" id="IPR036188">
    <property type="entry name" value="FAD/NAD-bd_sf"/>
</dbReference>